<reference evidence="4" key="1">
    <citation type="submission" date="2015-07" db="EMBL/GenBank/DDBJ databases">
        <title>Draft Genome Sequence of Oceanobacillus picturae Heshi-B3 that Was Isolated from Fermented Rice Bran with Aging Salted Mackerel, Which Was Named Heshiko as Traditional Fermented Seafood in Japan.</title>
        <authorList>
            <person name="Akuzawa S."/>
            <person name="Nakagawa J."/>
            <person name="Kanekatsu T."/>
            <person name="Kanesaki Y."/>
            <person name="Suzuki T."/>
        </authorList>
    </citation>
    <scope>NUCLEOTIDE SEQUENCE [LARGE SCALE GENOMIC DNA]</scope>
    <source>
        <strain evidence="4">Heshi-B3</strain>
    </source>
</reference>
<reference evidence="3 4" key="2">
    <citation type="journal article" date="2016" name="Genome Announc.">
        <title>Draft Genome Sequence of Oceanobacillus picturae Heshi-B3, Isolated from Fermented Rice Bran in a Traditional Japanese Seafood Dish.</title>
        <authorList>
            <person name="Akuzawa S."/>
            <person name="Nagaoka J."/>
            <person name="Kanekatsu M."/>
            <person name="Kanesaki Y."/>
            <person name="Suzuki T."/>
        </authorList>
    </citation>
    <scope>NUCLEOTIDE SEQUENCE [LARGE SCALE GENOMIC DNA]</scope>
    <source>
        <strain evidence="3 4">Heshi-B3</strain>
    </source>
</reference>
<sequence>MGKKLIVLIVAALLLISGCGNDTQEDTDSTNSNKSKPEFVKLIINKRDSSEFYVVATAEGSQLSYAYYVYKGDELLEKKSYVKDAHFSYQVKEAGTYKVKVYIKDKDENVASKYTNEIEVE</sequence>
<feature type="domain" description="Two component regulator three Y" evidence="2">
    <location>
        <begin position="60"/>
        <end position="120"/>
    </location>
</feature>
<name>A0A0U9HH39_9BACI</name>
<organism evidence="3 4">
    <name type="scientific">Oceanobacillus picturae</name>
    <dbReference type="NCBI Taxonomy" id="171693"/>
    <lineage>
        <taxon>Bacteria</taxon>
        <taxon>Bacillati</taxon>
        <taxon>Bacillota</taxon>
        <taxon>Bacilli</taxon>
        <taxon>Bacillales</taxon>
        <taxon>Bacillaceae</taxon>
        <taxon>Oceanobacillus</taxon>
    </lineage>
</organism>
<protein>
    <submittedName>
        <fullName evidence="3">Lipoprotein</fullName>
    </submittedName>
</protein>
<gene>
    <name evidence="3" type="ORF">OPHB3_3532</name>
</gene>
<evidence type="ECO:0000256" key="1">
    <source>
        <dbReference type="SAM" id="SignalP"/>
    </source>
</evidence>
<dbReference type="EMBL" id="BBXV01000050">
    <property type="protein sequence ID" value="GAQ19560.1"/>
    <property type="molecule type" value="Genomic_DNA"/>
</dbReference>
<accession>A0A0U9HH39</accession>
<dbReference type="Pfam" id="PF07495">
    <property type="entry name" value="Y_Y_Y"/>
    <property type="match status" value="1"/>
</dbReference>
<dbReference type="AlphaFoldDB" id="A0A0U9HH39"/>
<keyword evidence="1" id="KW-0732">Signal</keyword>
<evidence type="ECO:0000313" key="4">
    <source>
        <dbReference type="Proteomes" id="UP000052946"/>
    </source>
</evidence>
<dbReference type="PROSITE" id="PS51257">
    <property type="entry name" value="PROKAR_LIPOPROTEIN"/>
    <property type="match status" value="1"/>
</dbReference>
<evidence type="ECO:0000313" key="3">
    <source>
        <dbReference type="EMBL" id="GAQ19560.1"/>
    </source>
</evidence>
<proteinExistence type="predicted"/>
<dbReference type="OrthoDB" id="2888300at2"/>
<feature type="signal peptide" evidence="1">
    <location>
        <begin position="1"/>
        <end position="22"/>
    </location>
</feature>
<feature type="chain" id="PRO_5038488031" evidence="1">
    <location>
        <begin position="23"/>
        <end position="121"/>
    </location>
</feature>
<dbReference type="RefSeq" id="WP_058951171.1">
    <property type="nucleotide sequence ID" value="NZ_BBXV01000050.1"/>
</dbReference>
<dbReference type="Proteomes" id="UP000052946">
    <property type="component" value="Unassembled WGS sequence"/>
</dbReference>
<comment type="caution">
    <text evidence="3">The sequence shown here is derived from an EMBL/GenBank/DDBJ whole genome shotgun (WGS) entry which is preliminary data.</text>
</comment>
<dbReference type="InterPro" id="IPR011123">
    <property type="entry name" value="Y_Y_Y"/>
</dbReference>
<evidence type="ECO:0000259" key="2">
    <source>
        <dbReference type="Pfam" id="PF07495"/>
    </source>
</evidence>
<keyword evidence="3" id="KW-0449">Lipoprotein</keyword>